<keyword evidence="2" id="KW-1185">Reference proteome</keyword>
<organism evidence="1 2">
    <name type="scientific">Rubroshorea leprosula</name>
    <dbReference type="NCBI Taxonomy" id="152421"/>
    <lineage>
        <taxon>Eukaryota</taxon>
        <taxon>Viridiplantae</taxon>
        <taxon>Streptophyta</taxon>
        <taxon>Embryophyta</taxon>
        <taxon>Tracheophyta</taxon>
        <taxon>Spermatophyta</taxon>
        <taxon>Magnoliopsida</taxon>
        <taxon>eudicotyledons</taxon>
        <taxon>Gunneridae</taxon>
        <taxon>Pentapetalae</taxon>
        <taxon>rosids</taxon>
        <taxon>malvids</taxon>
        <taxon>Malvales</taxon>
        <taxon>Dipterocarpaceae</taxon>
        <taxon>Rubroshorea</taxon>
    </lineage>
</organism>
<evidence type="ECO:0000313" key="2">
    <source>
        <dbReference type="Proteomes" id="UP001054252"/>
    </source>
</evidence>
<name>A0AAV5KD84_9ROSI</name>
<accession>A0AAV5KD84</accession>
<evidence type="ECO:0000313" key="1">
    <source>
        <dbReference type="EMBL" id="GKV22536.1"/>
    </source>
</evidence>
<reference evidence="1 2" key="1">
    <citation type="journal article" date="2021" name="Commun. Biol.">
        <title>The genome of Shorea leprosula (Dipterocarpaceae) highlights the ecological relevance of drought in aseasonal tropical rainforests.</title>
        <authorList>
            <person name="Ng K.K.S."/>
            <person name="Kobayashi M.J."/>
            <person name="Fawcett J.A."/>
            <person name="Hatakeyama M."/>
            <person name="Paape T."/>
            <person name="Ng C.H."/>
            <person name="Ang C.C."/>
            <person name="Tnah L.H."/>
            <person name="Lee C.T."/>
            <person name="Nishiyama T."/>
            <person name="Sese J."/>
            <person name="O'Brien M.J."/>
            <person name="Copetti D."/>
            <person name="Mohd Noor M.I."/>
            <person name="Ong R.C."/>
            <person name="Putra M."/>
            <person name="Sireger I.Z."/>
            <person name="Indrioko S."/>
            <person name="Kosugi Y."/>
            <person name="Izuno A."/>
            <person name="Isagi Y."/>
            <person name="Lee S.L."/>
            <person name="Shimizu K.K."/>
        </authorList>
    </citation>
    <scope>NUCLEOTIDE SEQUENCE [LARGE SCALE GENOMIC DNA]</scope>
    <source>
        <strain evidence="1">214</strain>
    </source>
</reference>
<proteinExistence type="predicted"/>
<comment type="caution">
    <text evidence="1">The sequence shown here is derived from an EMBL/GenBank/DDBJ whole genome shotgun (WGS) entry which is preliminary data.</text>
</comment>
<dbReference type="EMBL" id="BPVZ01000060">
    <property type="protein sequence ID" value="GKV22536.1"/>
    <property type="molecule type" value="Genomic_DNA"/>
</dbReference>
<gene>
    <name evidence="1" type="ORF">SLEP1_g32398</name>
</gene>
<protein>
    <submittedName>
        <fullName evidence="1">Uncharacterized protein</fullName>
    </submittedName>
</protein>
<dbReference type="Proteomes" id="UP001054252">
    <property type="component" value="Unassembled WGS sequence"/>
</dbReference>
<sequence length="50" mass="5562">MGFDLLSCSIFLASTYRTANNIHNFPLFLKVPQIFNMEGTTSISGLHWGA</sequence>
<dbReference type="AlphaFoldDB" id="A0AAV5KD84"/>